<feature type="domain" description="C2H2-type" evidence="5">
    <location>
        <begin position="366"/>
        <end position="389"/>
    </location>
</feature>
<dbReference type="PANTHER" id="PTHR16516:SF5">
    <property type="entry name" value="ZINC FINGER PROTEIN 488"/>
    <property type="match status" value="1"/>
</dbReference>
<keyword evidence="3" id="KW-0862">Zinc</keyword>
<keyword evidence="7" id="KW-1185">Reference proteome</keyword>
<keyword evidence="3" id="KW-0479">Metal-binding</keyword>
<sequence length="389" mass="41879">MPISLPVTSSLCRALWPSVSSPVSQGASTSHGSLLGQALQNPKPAKTDGCQSGHLAYPVAPALVITMAAGKGVPLSPSAENRWRLSEPELGRGCKPVLLEKTNRLGPEAAVGRAGRDVGSVELALLEAPGKPLPGKPLPLKARGEQSQSAFTELPRMKDWQVDPQAQEREHDDPTGQPGVLQLTQDVPRGPAGSKVFSVWPSRARGEQRSAFSKPTKRPAERPGPTSVFPAGECADTLGELSGLLNTADLACWGRLSTPKLLVGDFWNSQALPQNAPLCSTFLGAPTLWLEHTQAQVPPPSSSSTTSWALLPPTLTSLGLSTQNWCAKCNLSFRLTSDLVFHMRSHHKKEHAGPDTHSQKQREETLACPVCQEHFRERHHLSRHMTSHS</sequence>
<evidence type="ECO:0000313" key="6">
    <source>
        <dbReference type="Ensembl" id="ENSMFAP00000059682.1"/>
    </source>
</evidence>
<dbReference type="SMART" id="SM00355">
    <property type="entry name" value="ZnF_C2H2"/>
    <property type="match status" value="2"/>
</dbReference>
<dbReference type="Proteomes" id="UP000233100">
    <property type="component" value="Chromosome 9"/>
</dbReference>
<dbReference type="GeneTree" id="ENSGT00890000139463"/>
<reference evidence="6" key="3">
    <citation type="submission" date="2025-09" db="UniProtKB">
        <authorList>
            <consortium name="Ensembl"/>
        </authorList>
    </citation>
    <scope>IDENTIFICATION</scope>
</reference>
<comment type="subcellular location">
    <subcellularLocation>
        <location evidence="1">Nucleus</location>
    </subcellularLocation>
</comment>
<reference evidence="6 7" key="1">
    <citation type="submission" date="2013-03" db="EMBL/GenBank/DDBJ databases">
        <authorList>
            <person name="Warren W."/>
            <person name="Wilson R.K."/>
        </authorList>
    </citation>
    <scope>NUCLEOTIDE SEQUENCE</scope>
</reference>
<keyword evidence="2" id="KW-0539">Nucleus</keyword>
<evidence type="ECO:0000256" key="2">
    <source>
        <dbReference type="ARBA" id="ARBA00023242"/>
    </source>
</evidence>
<keyword evidence="3" id="KW-0863">Zinc-finger</keyword>
<feature type="region of interest" description="Disordered" evidence="4">
    <location>
        <begin position="128"/>
        <end position="230"/>
    </location>
</feature>
<proteinExistence type="predicted"/>
<evidence type="ECO:0000256" key="3">
    <source>
        <dbReference type="PROSITE-ProRule" id="PRU00042"/>
    </source>
</evidence>
<protein>
    <submittedName>
        <fullName evidence="6">Zinc finger protein 488</fullName>
    </submittedName>
</protein>
<dbReference type="Bgee" id="ENSMFAG00000037619">
    <property type="expression patterns" value="Expressed in frontal cortex and 1 other cell type or tissue"/>
</dbReference>
<dbReference type="PROSITE" id="PS00028">
    <property type="entry name" value="ZINC_FINGER_C2H2_1"/>
    <property type="match status" value="2"/>
</dbReference>
<dbReference type="GO" id="GO:0014003">
    <property type="term" value="P:oligodendrocyte development"/>
    <property type="evidence" value="ECO:0007669"/>
    <property type="project" value="TreeGrafter"/>
</dbReference>
<reference evidence="6" key="2">
    <citation type="submission" date="2025-08" db="UniProtKB">
        <authorList>
            <consortium name="Ensembl"/>
        </authorList>
    </citation>
    <scope>IDENTIFICATION</scope>
</reference>
<dbReference type="GO" id="GO:0008270">
    <property type="term" value="F:zinc ion binding"/>
    <property type="evidence" value="ECO:0007669"/>
    <property type="project" value="UniProtKB-KW"/>
</dbReference>
<evidence type="ECO:0000259" key="5">
    <source>
        <dbReference type="PROSITE" id="PS50157"/>
    </source>
</evidence>
<dbReference type="PROSITE" id="PS50157">
    <property type="entry name" value="ZINC_FINGER_C2H2_2"/>
    <property type="match status" value="2"/>
</dbReference>
<organism evidence="6 7">
    <name type="scientific">Macaca fascicularis</name>
    <name type="common">Crab-eating macaque</name>
    <name type="synonym">Cynomolgus monkey</name>
    <dbReference type="NCBI Taxonomy" id="9541"/>
    <lineage>
        <taxon>Eukaryota</taxon>
        <taxon>Metazoa</taxon>
        <taxon>Chordata</taxon>
        <taxon>Craniata</taxon>
        <taxon>Vertebrata</taxon>
        <taxon>Euteleostomi</taxon>
        <taxon>Mammalia</taxon>
        <taxon>Eutheria</taxon>
        <taxon>Euarchontoglires</taxon>
        <taxon>Primates</taxon>
        <taxon>Haplorrhini</taxon>
        <taxon>Catarrhini</taxon>
        <taxon>Cercopithecidae</taxon>
        <taxon>Cercopithecinae</taxon>
        <taxon>Macaca</taxon>
    </lineage>
</organism>
<gene>
    <name evidence="6" type="primary">ZNF488</name>
</gene>
<evidence type="ECO:0000256" key="4">
    <source>
        <dbReference type="SAM" id="MobiDB-lite"/>
    </source>
</evidence>
<dbReference type="InterPro" id="IPR013087">
    <property type="entry name" value="Znf_C2H2_type"/>
</dbReference>
<dbReference type="GO" id="GO:0005634">
    <property type="term" value="C:nucleus"/>
    <property type="evidence" value="ECO:0007669"/>
    <property type="project" value="UniProtKB-SubCell"/>
</dbReference>
<dbReference type="Ensembl" id="ENSMFAT00000019023.2">
    <property type="protein sequence ID" value="ENSMFAP00000059682.1"/>
    <property type="gene ID" value="ENSMFAG00000037619.2"/>
</dbReference>
<feature type="domain" description="C2H2-type" evidence="5">
    <location>
        <begin position="324"/>
        <end position="351"/>
    </location>
</feature>
<dbReference type="Gene3D" id="3.30.160.60">
    <property type="entry name" value="Classic Zinc Finger"/>
    <property type="match status" value="1"/>
</dbReference>
<evidence type="ECO:0000313" key="7">
    <source>
        <dbReference type="Proteomes" id="UP000233100"/>
    </source>
</evidence>
<dbReference type="InterPro" id="IPR052296">
    <property type="entry name" value="TR-Histone_Methyltrans"/>
</dbReference>
<evidence type="ECO:0000256" key="1">
    <source>
        <dbReference type="ARBA" id="ARBA00004123"/>
    </source>
</evidence>
<dbReference type="AlphaFoldDB" id="A0A7N9D737"/>
<dbReference type="GO" id="GO:0006355">
    <property type="term" value="P:regulation of DNA-templated transcription"/>
    <property type="evidence" value="ECO:0007669"/>
    <property type="project" value="TreeGrafter"/>
</dbReference>
<dbReference type="PANTHER" id="PTHR16516">
    <property type="entry name" value="AGAP007109-PA"/>
    <property type="match status" value="1"/>
</dbReference>
<feature type="compositionally biased region" description="Basic and acidic residues" evidence="4">
    <location>
        <begin position="155"/>
        <end position="174"/>
    </location>
</feature>
<name>A0A7N9D737_MACFA</name>
<accession>A0A7N9D737</accession>